<evidence type="ECO:0000256" key="1">
    <source>
        <dbReference type="SAM" id="Phobius"/>
    </source>
</evidence>
<keyword evidence="1" id="KW-0472">Membrane</keyword>
<reference evidence="2" key="1">
    <citation type="submission" date="2015-03" db="EMBL/GenBank/DDBJ databases">
        <title>Metagenome Sequencing of an Archaeal-Dominated Microbial Community from a Hot Spring at the Los Azufres Geothermal Field, Mexico.</title>
        <authorList>
            <person name="Servin-Garciduenas L.E."/>
            <person name="Martinez-Romero E."/>
        </authorList>
    </citation>
    <scope>NUCLEOTIDE SEQUENCE [LARGE SCALE GENOMIC DNA]</scope>
    <source>
        <strain evidence="2">AZ1-454</strain>
    </source>
</reference>
<proteinExistence type="predicted"/>
<sequence>MGYQNLEIEGIKKIRSGMLIYIVGNLLAIFLALIYVGLLFGLFGAFIEGSASNSSSSSATGILAGLSATTGLTVMGLISFAVSTLLGGILILLALLRVRDGFGMLVSVNRDVGIGRTGATLMLVGAILEILGTLLAFFTVGLFIIPIADILLFIGVILLGIGLYKVGSIYHDTLTKVGGIVSIFLGFIGAILVYIGTGHILQKLSSYATAGATPSYAPTGPAVSTQNFIRGNGIATLTFYSQYQGTILSVQILGTQYITAVATPNTVGIGNNAITVNFNGPVSLSPGMTYTVRINLSNGAYIEVLAVYQP</sequence>
<dbReference type="AlphaFoldDB" id="A0A0F2LKB9"/>
<dbReference type="EMBL" id="JZWS01000282">
    <property type="protein sequence ID" value="KJR77972.1"/>
    <property type="molecule type" value="Genomic_DNA"/>
</dbReference>
<evidence type="ECO:0000313" key="2">
    <source>
        <dbReference type="EMBL" id="KJR77972.1"/>
    </source>
</evidence>
<keyword evidence="1" id="KW-0812">Transmembrane</keyword>
<name>A0A0F2LKB9_9CREN</name>
<accession>A0A0F2LKB9</accession>
<organism evidence="2">
    <name type="scientific">Candidatus Aramenus sulfurataquae</name>
    <dbReference type="NCBI Taxonomy" id="1326980"/>
    <lineage>
        <taxon>Archaea</taxon>
        <taxon>Thermoproteota</taxon>
        <taxon>Thermoprotei</taxon>
        <taxon>Sulfolobales</taxon>
        <taxon>Sulfolobaceae</taxon>
        <taxon>Candidatus Aramenus</taxon>
    </lineage>
</organism>
<comment type="caution">
    <text evidence="2">The sequence shown here is derived from an EMBL/GenBank/DDBJ whole genome shotgun (WGS) entry which is preliminary data.</text>
</comment>
<keyword evidence="1" id="KW-1133">Transmembrane helix</keyword>
<gene>
    <name evidence="2" type="ORF">TQ35_09735</name>
</gene>
<dbReference type="Pfam" id="PF06157">
    <property type="entry name" value="DUF973"/>
    <property type="match status" value="1"/>
</dbReference>
<feature type="transmembrane region" description="Helical" evidence="1">
    <location>
        <begin position="143"/>
        <end position="164"/>
    </location>
</feature>
<protein>
    <recommendedName>
        <fullName evidence="3">DUF973 family protein</fullName>
    </recommendedName>
</protein>
<dbReference type="InterPro" id="IPR009321">
    <property type="entry name" value="DUF973"/>
</dbReference>
<feature type="transmembrane region" description="Helical" evidence="1">
    <location>
        <begin position="74"/>
        <end position="96"/>
    </location>
</feature>
<evidence type="ECO:0008006" key="3">
    <source>
        <dbReference type="Google" id="ProtNLM"/>
    </source>
</evidence>
<feature type="transmembrane region" description="Helical" evidence="1">
    <location>
        <begin position="117"/>
        <end position="137"/>
    </location>
</feature>
<feature type="transmembrane region" description="Helical" evidence="1">
    <location>
        <begin position="176"/>
        <end position="196"/>
    </location>
</feature>
<feature type="transmembrane region" description="Helical" evidence="1">
    <location>
        <begin position="20"/>
        <end position="47"/>
    </location>
</feature>